<dbReference type="CDD" id="cd06171">
    <property type="entry name" value="Sigma70_r4"/>
    <property type="match status" value="1"/>
</dbReference>
<dbReference type="SUPFAM" id="SSF47789">
    <property type="entry name" value="C-terminal domain of RNA polymerase alpha subunit"/>
    <property type="match status" value="2"/>
</dbReference>
<dbReference type="Pfam" id="PF04545">
    <property type="entry name" value="Sigma70_r4"/>
    <property type="match status" value="1"/>
</dbReference>
<dbReference type="GO" id="GO:0003677">
    <property type="term" value="F:DNA binding"/>
    <property type="evidence" value="ECO:0007669"/>
    <property type="project" value="InterPro"/>
</dbReference>
<proteinExistence type="predicted"/>
<reference evidence="3" key="1">
    <citation type="submission" date="2017-11" db="EMBL/GenBank/DDBJ databases">
        <title>Genome sequencing of Fusobacterium periodonticum KCOM 1282.</title>
        <authorList>
            <person name="Kook J.-K."/>
            <person name="Park S.-N."/>
            <person name="Lim Y.K."/>
        </authorList>
    </citation>
    <scope>NUCLEOTIDE SEQUENCE [LARGE SCALE GENOMIC DNA]</scope>
    <source>
        <strain evidence="3">KCOM 1282</strain>
    </source>
</reference>
<dbReference type="Pfam" id="PF03118">
    <property type="entry name" value="RNA_pol_A_CTD"/>
    <property type="match status" value="2"/>
</dbReference>
<dbReference type="Gene3D" id="1.10.10.10">
    <property type="entry name" value="Winged helix-like DNA-binding domain superfamily/Winged helix DNA-binding domain"/>
    <property type="match status" value="1"/>
</dbReference>
<dbReference type="SUPFAM" id="SSF88659">
    <property type="entry name" value="Sigma3 and sigma4 domains of RNA polymerase sigma factors"/>
    <property type="match status" value="1"/>
</dbReference>
<dbReference type="RefSeq" id="WP_099990224.1">
    <property type="nucleotide sequence ID" value="NZ_CP024702.1"/>
</dbReference>
<evidence type="ECO:0000313" key="3">
    <source>
        <dbReference type="Proteomes" id="UP000231749"/>
    </source>
</evidence>
<dbReference type="GO" id="GO:0003899">
    <property type="term" value="F:DNA-directed RNA polymerase activity"/>
    <property type="evidence" value="ECO:0007669"/>
    <property type="project" value="InterPro"/>
</dbReference>
<dbReference type="EMBL" id="CP024702">
    <property type="protein sequence ID" value="ATV65426.1"/>
    <property type="molecule type" value="Genomic_DNA"/>
</dbReference>
<name>A0AAD0F3B7_9FUSO</name>
<dbReference type="InterPro" id="IPR036388">
    <property type="entry name" value="WH-like_DNA-bd_sf"/>
</dbReference>
<dbReference type="PROSITE" id="PS00716">
    <property type="entry name" value="SIGMA70_2"/>
    <property type="match status" value="1"/>
</dbReference>
<accession>A0AAD0F3B7</accession>
<dbReference type="Proteomes" id="UP000231749">
    <property type="component" value="Chromosome"/>
</dbReference>
<organism evidence="2 3">
    <name type="scientific">Fusobacterium pseudoperiodonticum</name>
    <dbReference type="NCBI Taxonomy" id="2663009"/>
    <lineage>
        <taxon>Bacteria</taxon>
        <taxon>Fusobacteriati</taxon>
        <taxon>Fusobacteriota</taxon>
        <taxon>Fusobacteriia</taxon>
        <taxon>Fusobacteriales</taxon>
        <taxon>Fusobacteriaceae</taxon>
        <taxon>Fusobacterium</taxon>
    </lineage>
</organism>
<protein>
    <submittedName>
        <fullName evidence="2">RNA polymerase subunit sigma</fullName>
    </submittedName>
</protein>
<dbReference type="AlphaFoldDB" id="A0AAD0F3B7"/>
<dbReference type="InterPro" id="IPR007630">
    <property type="entry name" value="RNA_pol_sigma70_r4"/>
</dbReference>
<feature type="domain" description="RNA polymerase sigma-70" evidence="1">
    <location>
        <begin position="387"/>
        <end position="413"/>
    </location>
</feature>
<gene>
    <name evidence="2" type="ORF">CTM86_01905</name>
</gene>
<evidence type="ECO:0000259" key="1">
    <source>
        <dbReference type="PROSITE" id="PS00716"/>
    </source>
</evidence>
<dbReference type="GO" id="GO:0003700">
    <property type="term" value="F:DNA-binding transcription factor activity"/>
    <property type="evidence" value="ECO:0007669"/>
    <property type="project" value="InterPro"/>
</dbReference>
<dbReference type="InterPro" id="IPR013324">
    <property type="entry name" value="RNA_pol_sigma_r3/r4-like"/>
</dbReference>
<evidence type="ECO:0000313" key="2">
    <source>
        <dbReference type="EMBL" id="ATV65426.1"/>
    </source>
</evidence>
<dbReference type="InterPro" id="IPR000943">
    <property type="entry name" value="RNA_pol_sigma70"/>
</dbReference>
<dbReference type="InterPro" id="IPR011260">
    <property type="entry name" value="RNAP_asu_C"/>
</dbReference>
<dbReference type="GO" id="GO:0006352">
    <property type="term" value="P:DNA-templated transcription initiation"/>
    <property type="evidence" value="ECO:0007669"/>
    <property type="project" value="InterPro"/>
</dbReference>
<sequence>MEKDTSIQTLHLSKRSYNVLKKFKIKTIQDLLATSIEDIKGFRGLGDKSVKEILSKIEFLKESNLEDIVISDENKKKSSEDRYFINKLGEKYQDIPVENLGISEKSINFLKNFSIEYYSEVLTKIEEVESIEDIEEAIKKEIKEISKEPNIETIMDIKKDIPIDYLGLSVRARNCLKSTNIEYYSQFFLKTEEELLSIKNMGIGTVRELQRLNFLIFFYYGLPIANNENKELKKERLSEDSIRFISKIAKLLDCSADKLISNISDYYFSLFKNSEFISETEYISENIMPILWEDNYGKEKWLKYIVNEISKKPYGMTENMLWENIDILLKDKKIYKKTIEYLYELDMIKKLYDDRFVVNYKSIKEEIYKYLKENEAEILLKRISGKTLEEIGATLNVTRERVRQIESRGIKRLYFEKFREDFFLDIFLKYDVNRESFLSVLKEEETYNYLNLRYRDELNKIRDLRRPIEEILEDEDIPIIIRRNFEKFIYKKYIAYGKERILFGRASFTDYLIKHFANEDISYDEFKEIYDMFLKDLGYENEESLKVLDRGYENRIRNNMNILWKPGRKFRYFNILEYDFTELLEILNLNQYENEEYSSLKFFKMYPNLMELYEIHDEYELHNLLKKICTEDKYPKIKFNRMPTIEFGTVDRERQVRGFLSLLSPISKQDFIKEYEDYYGVDSKTFAANYLFYVEKYYCNGAYDIKFEEYDDNILSNIRELLSEELYTVQEVKEKLKKAFPDYKGELLNPILLKKLDYKISGGYIFKNNYSSASNYFFKILQKDEIIKLDNISSRIKRLPMFLSQLSKLKEDYEIIEFLPNYFIKFSKLEKLGITKEDFRQYCLDVLNFIGKNKYFTLFSLKKNGFYHKLDDLGFEDYFYTSILIEDRERISYKRIGKNKLMHSSNEGSSFEIFLENIVYQQEKLYIEIYELNDLLKEKYNLQFNISELINSIKNTSMHYDPVSKIVFADYEIYYEVI</sequence>
<dbReference type="Gene3D" id="1.10.150.20">
    <property type="entry name" value="5' to 3' exonuclease, C-terminal subdomain"/>
    <property type="match status" value="2"/>
</dbReference>